<sequence length="81" mass="8841">HGDPTKTETARKQIYNTIIGIIVIVASYAIVQYVSKFSADFIQGTSEQNGLTDSLKGNDISQPGFQDDTRVIADPSEFFGN</sequence>
<feature type="transmembrane region" description="Helical" evidence="1">
    <location>
        <begin position="14"/>
        <end position="34"/>
    </location>
</feature>
<gene>
    <name evidence="2" type="ORF">CEO22_419</name>
</gene>
<comment type="caution">
    <text evidence="2">The sequence shown here is derived from an EMBL/GenBank/DDBJ whole genome shotgun (WGS) entry which is preliminary data.</text>
</comment>
<protein>
    <submittedName>
        <fullName evidence="2">Uncharacterized protein</fullName>
    </submittedName>
</protein>
<keyword evidence="1" id="KW-1133">Transmembrane helix</keyword>
<evidence type="ECO:0000313" key="3">
    <source>
        <dbReference type="Proteomes" id="UP000316253"/>
    </source>
</evidence>
<proteinExistence type="predicted"/>
<keyword evidence="1" id="KW-0472">Membrane</keyword>
<organism evidence="2 3">
    <name type="scientific">Candidatus Berkelbacteria bacterium Gr01-1014_85</name>
    <dbReference type="NCBI Taxonomy" id="2017150"/>
    <lineage>
        <taxon>Bacteria</taxon>
        <taxon>Candidatus Berkelbacteria</taxon>
    </lineage>
</organism>
<name>A0A554JBE4_9BACT</name>
<evidence type="ECO:0000256" key="1">
    <source>
        <dbReference type="SAM" id="Phobius"/>
    </source>
</evidence>
<evidence type="ECO:0000313" key="2">
    <source>
        <dbReference type="EMBL" id="TSC65611.1"/>
    </source>
</evidence>
<feature type="non-terminal residue" evidence="2">
    <location>
        <position position="1"/>
    </location>
</feature>
<keyword evidence="1" id="KW-0812">Transmembrane</keyword>
<dbReference type="AlphaFoldDB" id="A0A554JBE4"/>
<dbReference type="Proteomes" id="UP000316253">
    <property type="component" value="Unassembled WGS sequence"/>
</dbReference>
<reference evidence="2 3" key="1">
    <citation type="submission" date="2017-08" db="EMBL/GenBank/DDBJ databases">
        <title>Mechanisms for carbon and nitrogen cycling indicate functional differentiation within the Candidate Phyla Radiation.</title>
        <authorList>
            <person name="Danczak R.E."/>
            <person name="Johnston M.D."/>
            <person name="Kenah C."/>
            <person name="Slattery M."/>
            <person name="Wrighton K.C."/>
            <person name="Wilkins M.J."/>
        </authorList>
    </citation>
    <scope>NUCLEOTIDE SEQUENCE [LARGE SCALE GENOMIC DNA]</scope>
    <source>
        <strain evidence="2">Gr01-1014_85</strain>
    </source>
</reference>
<accession>A0A554JBE4</accession>
<dbReference type="EMBL" id="VMFD01000035">
    <property type="protein sequence ID" value="TSC65611.1"/>
    <property type="molecule type" value="Genomic_DNA"/>
</dbReference>